<dbReference type="EMBL" id="JADJOT010000011">
    <property type="protein sequence ID" value="MBK7956033.1"/>
    <property type="molecule type" value="Genomic_DNA"/>
</dbReference>
<sequence>MKELDDITGAIVDTALKIHIELGPGLLESVYEIVLARALEKRGFQVDRQKVIRFEYDGMVFEEGFRTDLLVEGRVIVELKSVEKLAPVHSKQVLTYLRLMNLPVGLLINFGASTLKEGLHRIVNSLPASASPRLRVNQSLP</sequence>
<evidence type="ECO:0000313" key="2">
    <source>
        <dbReference type="Proteomes" id="UP000706151"/>
    </source>
</evidence>
<evidence type="ECO:0000313" key="1">
    <source>
        <dbReference type="EMBL" id="MBK7956033.1"/>
    </source>
</evidence>
<dbReference type="Pfam" id="PF13366">
    <property type="entry name" value="PDDEXK_3"/>
    <property type="match status" value="1"/>
</dbReference>
<dbReference type="Proteomes" id="UP000706151">
    <property type="component" value="Unassembled WGS sequence"/>
</dbReference>
<reference evidence="1 2" key="1">
    <citation type="submission" date="2020-10" db="EMBL/GenBank/DDBJ databases">
        <title>Connecting structure to function with the recovery of over 1000 high-quality activated sludge metagenome-assembled genomes encoding full-length rRNA genes using long-read sequencing.</title>
        <authorList>
            <person name="Singleton C.M."/>
            <person name="Petriglieri F."/>
            <person name="Kristensen J.M."/>
            <person name="Kirkegaard R.H."/>
            <person name="Michaelsen T.Y."/>
            <person name="Andersen M.H."/>
            <person name="Karst S.M."/>
            <person name="Dueholm M.S."/>
            <person name="Nielsen P.H."/>
            <person name="Albertsen M."/>
        </authorList>
    </citation>
    <scope>NUCLEOTIDE SEQUENCE [LARGE SCALE GENOMIC DNA]</scope>
    <source>
        <strain evidence="1">Fred_18-Q3-R57-64_BAT3C.720</strain>
    </source>
</reference>
<dbReference type="InterPro" id="IPR026350">
    <property type="entry name" value="GxxExxY"/>
</dbReference>
<comment type="caution">
    <text evidence="1">The sequence shown here is derived from an EMBL/GenBank/DDBJ whole genome shotgun (WGS) entry which is preliminary data.</text>
</comment>
<protein>
    <submittedName>
        <fullName evidence="1">GxxExxY protein</fullName>
    </submittedName>
</protein>
<gene>
    <name evidence="1" type="ORF">IPK02_19965</name>
</gene>
<proteinExistence type="predicted"/>
<dbReference type="NCBIfam" id="TIGR04256">
    <property type="entry name" value="GxxExxY"/>
    <property type="match status" value="1"/>
</dbReference>
<name>A0A935TAI1_9PROT</name>
<organism evidence="1 2">
    <name type="scientific">Candidatus Accumulibacter affinis</name>
    <dbReference type="NCBI Taxonomy" id="2954384"/>
    <lineage>
        <taxon>Bacteria</taxon>
        <taxon>Pseudomonadati</taxon>
        <taxon>Pseudomonadota</taxon>
        <taxon>Betaproteobacteria</taxon>
        <taxon>Candidatus Accumulibacter</taxon>
    </lineage>
</organism>
<accession>A0A935TAI1</accession>
<dbReference type="AlphaFoldDB" id="A0A935TAI1"/>